<feature type="domain" description="Reverse transcriptase" evidence="1">
    <location>
        <begin position="553"/>
        <end position="821"/>
    </location>
</feature>
<organism evidence="2 3">
    <name type="scientific">Gouania willdenowi</name>
    <name type="common">Blunt-snouted clingfish</name>
    <name type="synonym">Lepadogaster willdenowi</name>
    <dbReference type="NCBI Taxonomy" id="441366"/>
    <lineage>
        <taxon>Eukaryota</taxon>
        <taxon>Metazoa</taxon>
        <taxon>Chordata</taxon>
        <taxon>Craniata</taxon>
        <taxon>Vertebrata</taxon>
        <taxon>Euteleostomi</taxon>
        <taxon>Actinopterygii</taxon>
        <taxon>Neopterygii</taxon>
        <taxon>Teleostei</taxon>
        <taxon>Neoteleostei</taxon>
        <taxon>Acanthomorphata</taxon>
        <taxon>Ovalentaria</taxon>
        <taxon>Blenniimorphae</taxon>
        <taxon>Blenniiformes</taxon>
        <taxon>Gobiesocoidei</taxon>
        <taxon>Gobiesocidae</taxon>
        <taxon>Gobiesocinae</taxon>
        <taxon>Gouania</taxon>
    </lineage>
</organism>
<dbReference type="Pfam" id="PF03372">
    <property type="entry name" value="Exo_endo_phos"/>
    <property type="match status" value="1"/>
</dbReference>
<reference evidence="2" key="2">
    <citation type="submission" date="2025-08" db="UniProtKB">
        <authorList>
            <consortium name="Ensembl"/>
        </authorList>
    </citation>
    <scope>IDENTIFICATION</scope>
</reference>
<dbReference type="PROSITE" id="PS50878">
    <property type="entry name" value="RT_POL"/>
    <property type="match status" value="1"/>
</dbReference>
<evidence type="ECO:0000259" key="1">
    <source>
        <dbReference type="PROSITE" id="PS50878"/>
    </source>
</evidence>
<name>A0A8C5GHV3_GOUWI</name>
<dbReference type="InterPro" id="IPR043502">
    <property type="entry name" value="DNA/RNA_pol_sf"/>
</dbReference>
<dbReference type="Proteomes" id="UP000694680">
    <property type="component" value="Chromosome 18"/>
</dbReference>
<dbReference type="AlphaFoldDB" id="A0A8C5GHV3"/>
<evidence type="ECO:0000313" key="2">
    <source>
        <dbReference type="Ensembl" id="ENSGWIP00000030545.1"/>
    </source>
</evidence>
<dbReference type="Ensembl" id="ENSGWIT00000033294.1">
    <property type="protein sequence ID" value="ENSGWIP00000030545.1"/>
    <property type="gene ID" value="ENSGWIG00000015882.1"/>
</dbReference>
<sequence>MYDSEDELSEVDIDNNDTEYINGTNDTNYRVNEFGCDIDPDKHLFNNIINDCDYYTDEQFKRINMNGAFSILHFNSRSLNKNYNEIKQYLNQFNKFSVIAVSETWLDADRCCEVQLDGYELFTTNRINKRGGGVALYIDTDLRFKKIDSKSTTIDDVLECITCEIIVEKSKNIVVSCVYRTPGSCLDIFNKKMDYLFSNLNKVHIVCGDFNINLLNPQKNLRTTDFINTMYSNSLFPLIVKPTRITTDTSTLIDNIFTNQLASQITAGVLINDITDHLPIFSIFKQLQNITTKINDFKYVRHRTPEAIAALKGDLCAQTWEEVYATPDPDKAYNAFLLTLIQLYDQHCPCKKYYTKNKNSQDKPWLTKGIAKACKRKQQLYRVHLKQRTKQTEERYKMYKNKLTQIIRFNKKAYYHKLLEQNKSDIQGTWKVLNGIIRNGRKKEEYPNYFTMNNSIISEKKEIANAFNSFFVSVGPKLANEIVLPSNANEFKEMNIKNNLNSLFIKSVSESEIIEIVHSFKTKRSTDGSDIDMVLVKDIIDLIVTPLMYICNQSFSMGIFPSKMKTAKVIPIFKSGEKQQFTNYRPISILSQFSKILEKLFVKRLDSFVDKHNLLSEHQYGFRSNRSTSMAVTELVEKISTSIENSEYAVGVFIDLSKAFDTIDHSLLLNKLERYGVRGLAHDWLKSYLSDRNQYVHIDNINSMEAKITHGVPQGSVLGPKLFIMYINEISEVLNKLQCILFADDTSLYCSGKDLELLLNTVGTELKILKNWFDVNKLSINLQKTKYIIFGNKEVNKPCRIKIGEVEIERVYVTKFLGINIDNKLNWKAHLNTLKTKISKLIAILYKIKTSVNQNALYILYNSLILPYLSYCVEIWGNTYKTNIQPIFLLQKKAIRVISHSEYLAPTNPLFIRLNILKLHDLVDVYTAVVMYKAHNLMLPHCLQKMFQTRESRYNLRGTDLLQKPMAKSNTKRRCLSVKGVDLWNGLPTQLKGSKTIHAFKKMYKLNIIEKYRTLE</sequence>
<accession>A0A8C5GHV3</accession>
<dbReference type="Pfam" id="PF00078">
    <property type="entry name" value="RVT_1"/>
    <property type="match status" value="1"/>
</dbReference>
<dbReference type="SUPFAM" id="SSF56219">
    <property type="entry name" value="DNase I-like"/>
    <property type="match status" value="1"/>
</dbReference>
<protein>
    <recommendedName>
        <fullName evidence="1">Reverse transcriptase domain-containing protein</fullName>
    </recommendedName>
</protein>
<proteinExistence type="predicted"/>
<dbReference type="PANTHER" id="PTHR33332">
    <property type="entry name" value="REVERSE TRANSCRIPTASE DOMAIN-CONTAINING PROTEIN"/>
    <property type="match status" value="1"/>
</dbReference>
<evidence type="ECO:0000313" key="3">
    <source>
        <dbReference type="Proteomes" id="UP000694680"/>
    </source>
</evidence>
<dbReference type="InterPro" id="IPR036691">
    <property type="entry name" value="Endo/exonu/phosph_ase_sf"/>
</dbReference>
<dbReference type="InterPro" id="IPR000477">
    <property type="entry name" value="RT_dom"/>
</dbReference>
<dbReference type="GO" id="GO:0003824">
    <property type="term" value="F:catalytic activity"/>
    <property type="evidence" value="ECO:0007669"/>
    <property type="project" value="InterPro"/>
</dbReference>
<reference evidence="2" key="1">
    <citation type="submission" date="2020-06" db="EMBL/GenBank/DDBJ databases">
        <authorList>
            <consortium name="Wellcome Sanger Institute Data Sharing"/>
        </authorList>
    </citation>
    <scope>NUCLEOTIDE SEQUENCE [LARGE SCALE GENOMIC DNA]</scope>
</reference>
<dbReference type="InterPro" id="IPR005135">
    <property type="entry name" value="Endo/exonuclease/phosphatase"/>
</dbReference>
<keyword evidence="3" id="KW-1185">Reference proteome</keyword>
<dbReference type="CDD" id="cd01650">
    <property type="entry name" value="RT_nLTR_like"/>
    <property type="match status" value="1"/>
</dbReference>
<dbReference type="Gene3D" id="3.60.10.10">
    <property type="entry name" value="Endonuclease/exonuclease/phosphatase"/>
    <property type="match status" value="1"/>
</dbReference>
<dbReference type="SUPFAM" id="SSF56672">
    <property type="entry name" value="DNA/RNA polymerases"/>
    <property type="match status" value="1"/>
</dbReference>
<reference evidence="2" key="3">
    <citation type="submission" date="2025-09" db="UniProtKB">
        <authorList>
            <consortium name="Ensembl"/>
        </authorList>
    </citation>
    <scope>IDENTIFICATION</scope>
</reference>